<comment type="caution">
    <text evidence="1">The sequence shown here is derived from an EMBL/GenBank/DDBJ whole genome shotgun (WGS) entry which is preliminary data.</text>
</comment>
<proteinExistence type="predicted"/>
<reference evidence="1" key="2">
    <citation type="submission" date="2023-05" db="EMBL/GenBank/DDBJ databases">
        <authorList>
            <consortium name="Lawrence Berkeley National Laboratory"/>
            <person name="Steindorff A."/>
            <person name="Hensen N."/>
            <person name="Bonometti L."/>
            <person name="Westerberg I."/>
            <person name="Brannstrom I.O."/>
            <person name="Guillou S."/>
            <person name="Cros-Aarteil S."/>
            <person name="Calhoun S."/>
            <person name="Haridas S."/>
            <person name="Kuo A."/>
            <person name="Mondo S."/>
            <person name="Pangilinan J."/>
            <person name="Riley R."/>
            <person name="Labutti K."/>
            <person name="Andreopoulos B."/>
            <person name="Lipzen A."/>
            <person name="Chen C."/>
            <person name="Yanf M."/>
            <person name="Daum C."/>
            <person name="Ng V."/>
            <person name="Clum A."/>
            <person name="Ohm R."/>
            <person name="Martin F."/>
            <person name="Silar P."/>
            <person name="Natvig D."/>
            <person name="Lalanne C."/>
            <person name="Gautier V."/>
            <person name="Ament-Velasquez S.L."/>
            <person name="Kruys A."/>
            <person name="Hutchinson M.I."/>
            <person name="Powell A.J."/>
            <person name="Barry K."/>
            <person name="Miller A.N."/>
            <person name="Grigoriev I.V."/>
            <person name="Debuchy R."/>
            <person name="Gladieux P."/>
            <person name="Thoren M.H."/>
            <person name="Johannesson H."/>
        </authorList>
    </citation>
    <scope>NUCLEOTIDE SEQUENCE</scope>
    <source>
        <strain evidence="1">CBS 757.83</strain>
    </source>
</reference>
<protein>
    <submittedName>
        <fullName evidence="1">Uncharacterized protein</fullName>
    </submittedName>
</protein>
<keyword evidence="2" id="KW-1185">Reference proteome</keyword>
<name>A0AAN6T3J2_9PEZI</name>
<reference evidence="1" key="1">
    <citation type="journal article" date="2023" name="Mol. Phylogenet. Evol.">
        <title>Genome-scale phylogeny and comparative genomics of the fungal order Sordariales.</title>
        <authorList>
            <person name="Hensen N."/>
            <person name="Bonometti L."/>
            <person name="Westerberg I."/>
            <person name="Brannstrom I.O."/>
            <person name="Guillou S."/>
            <person name="Cros-Aarteil S."/>
            <person name="Calhoun S."/>
            <person name="Haridas S."/>
            <person name="Kuo A."/>
            <person name="Mondo S."/>
            <person name="Pangilinan J."/>
            <person name="Riley R."/>
            <person name="LaButti K."/>
            <person name="Andreopoulos B."/>
            <person name="Lipzen A."/>
            <person name="Chen C."/>
            <person name="Yan M."/>
            <person name="Daum C."/>
            <person name="Ng V."/>
            <person name="Clum A."/>
            <person name="Steindorff A."/>
            <person name="Ohm R.A."/>
            <person name="Martin F."/>
            <person name="Silar P."/>
            <person name="Natvig D.O."/>
            <person name="Lalanne C."/>
            <person name="Gautier V."/>
            <person name="Ament-Velasquez S.L."/>
            <person name="Kruys A."/>
            <person name="Hutchinson M.I."/>
            <person name="Powell A.J."/>
            <person name="Barry K."/>
            <person name="Miller A.N."/>
            <person name="Grigoriev I.V."/>
            <person name="Debuchy R."/>
            <person name="Gladieux P."/>
            <person name="Hiltunen Thoren M."/>
            <person name="Johannesson H."/>
        </authorList>
    </citation>
    <scope>NUCLEOTIDE SEQUENCE</scope>
    <source>
        <strain evidence="1">CBS 757.83</strain>
    </source>
</reference>
<organism evidence="1 2">
    <name type="scientific">Parathielavia hyrcaniae</name>
    <dbReference type="NCBI Taxonomy" id="113614"/>
    <lineage>
        <taxon>Eukaryota</taxon>
        <taxon>Fungi</taxon>
        <taxon>Dikarya</taxon>
        <taxon>Ascomycota</taxon>
        <taxon>Pezizomycotina</taxon>
        <taxon>Sordariomycetes</taxon>
        <taxon>Sordariomycetidae</taxon>
        <taxon>Sordariales</taxon>
        <taxon>Chaetomiaceae</taxon>
        <taxon>Parathielavia</taxon>
    </lineage>
</organism>
<sequence length="110" mass="12685">MFGAVDDIADLLPVVKREDEVNRKILALSVSQSMTTTLYRFTRYGHYPVLTGKDIKYVLPAPDPSFFRHSARRKRQMDGISIHEERLRPEQFKNICFAIDDLPSDLDSDV</sequence>
<evidence type="ECO:0000313" key="1">
    <source>
        <dbReference type="EMBL" id="KAK4103498.1"/>
    </source>
</evidence>
<accession>A0AAN6T3J2</accession>
<gene>
    <name evidence="1" type="ORF">N658DRAFT_276068</name>
</gene>
<dbReference type="AlphaFoldDB" id="A0AAN6T3J2"/>
<dbReference type="EMBL" id="MU863628">
    <property type="protein sequence ID" value="KAK4103498.1"/>
    <property type="molecule type" value="Genomic_DNA"/>
</dbReference>
<evidence type="ECO:0000313" key="2">
    <source>
        <dbReference type="Proteomes" id="UP001305647"/>
    </source>
</evidence>
<dbReference type="Proteomes" id="UP001305647">
    <property type="component" value="Unassembled WGS sequence"/>
</dbReference>